<sequence>MITPYHLNKTIKGDYRMIVISDIHGHLDRFKSLLQKVKYTPEDYLIILGDFVEKGDQVIETIHYVERLKQNPRTYVLMGNCEWALDALLTIPELASQIPQYLKRISANGCIREVYHKLHLDDGKETMLGVQKQIAEYLSEELKFISHLPVTLKINQFLFVHAGIEKRKDYKNSSLSSLLEMQYFLDQGHVLNEMVIVGHLPTSNYSTHTIDNQIIIDEKKKIISIDGGTGVKSISQLNALIIESKDNQITYQKEYVQPLPYSLVYQEIQQEAHDIHKISFPYFEVQIQKRESQFSLCYQKETNQTLWIKNEFLYRKHGKDYCLDDYTDCMLSIPSQAKVKVIGIYDKYAYVIYQDQVGWIELKYLCMKS</sequence>
<dbReference type="GeneID" id="98915943"/>
<evidence type="ECO:0000313" key="2">
    <source>
        <dbReference type="EMBL" id="TCV96528.1"/>
    </source>
</evidence>
<dbReference type="GO" id="GO:0008803">
    <property type="term" value="F:bis(5'-nucleosyl)-tetraphosphatase (symmetrical) activity"/>
    <property type="evidence" value="ECO:0007669"/>
    <property type="project" value="TreeGrafter"/>
</dbReference>
<dbReference type="GO" id="GO:0016791">
    <property type="term" value="F:phosphatase activity"/>
    <property type="evidence" value="ECO:0007669"/>
    <property type="project" value="TreeGrafter"/>
</dbReference>
<name>A0A4R3YXF4_9FIRM</name>
<dbReference type="GO" id="GO:0005737">
    <property type="term" value="C:cytoplasm"/>
    <property type="evidence" value="ECO:0007669"/>
    <property type="project" value="TreeGrafter"/>
</dbReference>
<keyword evidence="3" id="KW-1185">Reference proteome</keyword>
<protein>
    <submittedName>
        <fullName evidence="2">Protein phosphatase</fullName>
    </submittedName>
</protein>
<dbReference type="PANTHER" id="PTHR42850:SF4">
    <property type="entry name" value="ZINC-DEPENDENT ENDOPOLYPHOSPHATASE"/>
    <property type="match status" value="1"/>
</dbReference>
<dbReference type="SUPFAM" id="SSF56300">
    <property type="entry name" value="Metallo-dependent phosphatases"/>
    <property type="match status" value="1"/>
</dbReference>
<evidence type="ECO:0000313" key="3">
    <source>
        <dbReference type="Proteomes" id="UP000295515"/>
    </source>
</evidence>
<accession>A0A4R3YXF4</accession>
<dbReference type="InterPro" id="IPR050126">
    <property type="entry name" value="Ap4A_hydrolase"/>
</dbReference>
<dbReference type="EMBL" id="SMCQ01000016">
    <property type="protein sequence ID" value="TCV96528.1"/>
    <property type="molecule type" value="Genomic_DNA"/>
</dbReference>
<reference evidence="2 3" key="1">
    <citation type="submission" date="2019-03" db="EMBL/GenBank/DDBJ databases">
        <title>Genomic Encyclopedia of Type Strains, Phase IV (KMG-IV): sequencing the most valuable type-strain genomes for metagenomic binning, comparative biology and taxonomic classification.</title>
        <authorList>
            <person name="Goeker M."/>
        </authorList>
    </citation>
    <scope>NUCLEOTIDE SEQUENCE [LARGE SCALE GENOMIC DNA]</scope>
    <source>
        <strain evidence="2 3">DSM 29487</strain>
    </source>
</reference>
<dbReference type="Pfam" id="PF00149">
    <property type="entry name" value="Metallophos"/>
    <property type="match status" value="1"/>
</dbReference>
<comment type="caution">
    <text evidence="2">The sequence shown here is derived from an EMBL/GenBank/DDBJ whole genome shotgun (WGS) entry which is preliminary data.</text>
</comment>
<dbReference type="Gene3D" id="3.60.21.10">
    <property type="match status" value="1"/>
</dbReference>
<proteinExistence type="predicted"/>
<organism evidence="2 3">
    <name type="scientific">Longibaculum muris</name>
    <dbReference type="NCBI Taxonomy" id="1796628"/>
    <lineage>
        <taxon>Bacteria</taxon>
        <taxon>Bacillati</taxon>
        <taxon>Bacillota</taxon>
        <taxon>Erysipelotrichia</taxon>
        <taxon>Erysipelotrichales</taxon>
        <taxon>Coprobacillaceae</taxon>
        <taxon>Longibaculum</taxon>
    </lineage>
</organism>
<dbReference type="PANTHER" id="PTHR42850">
    <property type="entry name" value="METALLOPHOSPHOESTERASE"/>
    <property type="match status" value="1"/>
</dbReference>
<dbReference type="RefSeq" id="WP_066448087.1">
    <property type="nucleotide sequence ID" value="NZ_JANKBF010000009.1"/>
</dbReference>
<dbReference type="Proteomes" id="UP000295515">
    <property type="component" value="Unassembled WGS sequence"/>
</dbReference>
<evidence type="ECO:0000259" key="1">
    <source>
        <dbReference type="Pfam" id="PF00149"/>
    </source>
</evidence>
<gene>
    <name evidence="2" type="ORF">EDD60_11624</name>
</gene>
<dbReference type="InterPro" id="IPR004843">
    <property type="entry name" value="Calcineurin-like_PHP"/>
</dbReference>
<feature type="domain" description="Calcineurin-like phosphoesterase" evidence="1">
    <location>
        <begin position="16"/>
        <end position="210"/>
    </location>
</feature>
<dbReference type="AlphaFoldDB" id="A0A4R3YXF4"/>
<dbReference type="GO" id="GO:0110154">
    <property type="term" value="P:RNA decapping"/>
    <property type="evidence" value="ECO:0007669"/>
    <property type="project" value="TreeGrafter"/>
</dbReference>
<dbReference type="InterPro" id="IPR029052">
    <property type="entry name" value="Metallo-depent_PP-like"/>
</dbReference>